<feature type="region of interest" description="Disordered" evidence="1">
    <location>
        <begin position="28"/>
        <end position="51"/>
    </location>
</feature>
<evidence type="ECO:0000259" key="2">
    <source>
        <dbReference type="Pfam" id="PF14344"/>
    </source>
</evidence>
<reference evidence="4 6" key="2">
    <citation type="submission" date="2018-06" db="EMBL/GenBank/DDBJ databases">
        <authorList>
            <consortium name="Pathogen Informatics"/>
            <person name="Doyle S."/>
        </authorList>
    </citation>
    <scope>NUCLEOTIDE SEQUENCE [LARGE SCALE GENOMIC DNA]</scope>
    <source>
        <strain evidence="4 6">NCTC11224</strain>
    </source>
</reference>
<dbReference type="EMBL" id="CZAB01000010">
    <property type="protein sequence ID" value="CUO67200.1"/>
    <property type="molecule type" value="Genomic_DNA"/>
</dbReference>
<dbReference type="EMBL" id="UAVW01000016">
    <property type="protein sequence ID" value="SQB15059.1"/>
    <property type="molecule type" value="Genomic_DNA"/>
</dbReference>
<evidence type="ECO:0000256" key="1">
    <source>
        <dbReference type="SAM" id="MobiDB-lite"/>
    </source>
</evidence>
<protein>
    <recommendedName>
        <fullName evidence="2">DUF4397 domain-containing protein</fullName>
    </recommendedName>
</protein>
<proteinExistence type="predicted"/>
<dbReference type="Proteomes" id="UP000251853">
    <property type="component" value="Unassembled WGS sequence"/>
</dbReference>
<organism evidence="3 5">
    <name type="scientific">Enterocloster clostridioformis</name>
    <dbReference type="NCBI Taxonomy" id="1531"/>
    <lineage>
        <taxon>Bacteria</taxon>
        <taxon>Bacillati</taxon>
        <taxon>Bacillota</taxon>
        <taxon>Clostridia</taxon>
        <taxon>Lachnospirales</taxon>
        <taxon>Lachnospiraceae</taxon>
        <taxon>Enterocloster</taxon>
    </lineage>
</organism>
<name>A0A174H296_9FIRM</name>
<evidence type="ECO:0000313" key="4">
    <source>
        <dbReference type="EMBL" id="SQB15059.1"/>
    </source>
</evidence>
<evidence type="ECO:0000313" key="5">
    <source>
        <dbReference type="Proteomes" id="UP000095512"/>
    </source>
</evidence>
<sequence>MNNQSYHTDRMSEYPDTLLTAAELGEADVPVTPLPNPGEGGPVDSGDNQNNGANVPVIPLPNPGEGGPVYSGGNQNNGANVPVIPLPNPGEGGPVYSGSRPGFPPIFRPIFPGNSGSVTVIPGITFPCYNCTATSFGRVRILNASTGYQPFYVYLGNWMVASSLGNGDITGYVQSASGTQTVTVSGANGYVYIQKTVQVRSSASMTIAIINTASGLDIMEISDISCNAPSGSSCLRACNLSLNLGPFDVSIGNQNSSYTAFSNVRYREVTPYTSFYPGWYQLYISRTGSYPNTSVAATSANMSANTSYTLYIFNAPNATEGLKTLVVSN</sequence>
<gene>
    <name evidence="3" type="ORF">ERS852480_01622</name>
    <name evidence="4" type="ORF">NCTC11224_04114</name>
</gene>
<evidence type="ECO:0000313" key="6">
    <source>
        <dbReference type="Proteomes" id="UP000251853"/>
    </source>
</evidence>
<dbReference type="Pfam" id="PF14344">
    <property type="entry name" value="DUF4397"/>
    <property type="match status" value="1"/>
</dbReference>
<dbReference type="AlphaFoldDB" id="A0A174H296"/>
<accession>A0A174H296</accession>
<keyword evidence="6" id="KW-1185">Reference proteome</keyword>
<dbReference type="InterPro" id="IPR025510">
    <property type="entry name" value="DUF4397"/>
</dbReference>
<dbReference type="RefSeq" id="WP_022202559.1">
    <property type="nucleotide sequence ID" value="NZ_CATYWZ010000003.1"/>
</dbReference>
<feature type="domain" description="DUF4397" evidence="2">
    <location>
        <begin position="138"/>
        <end position="249"/>
    </location>
</feature>
<reference evidence="3 5" key="1">
    <citation type="submission" date="2015-09" db="EMBL/GenBank/DDBJ databases">
        <authorList>
            <consortium name="Pathogen Informatics"/>
        </authorList>
    </citation>
    <scope>NUCLEOTIDE SEQUENCE [LARGE SCALE GENOMIC DNA]</scope>
    <source>
        <strain evidence="3 5">2789STDY5834865</strain>
    </source>
</reference>
<evidence type="ECO:0000313" key="3">
    <source>
        <dbReference type="EMBL" id="CUO67200.1"/>
    </source>
</evidence>
<dbReference type="Proteomes" id="UP000095512">
    <property type="component" value="Unassembled WGS sequence"/>
</dbReference>